<sequence>MRPRSPIPLPDAAPLRDVARSLRFVAESGTRTLRRSLPLDALPDPAARIADGALASVLKLGEEAGKGVSALAHALMDDDAPPDLAAGDATAGAHFAAACYDGLRAALAHLGAESCLVSEAAARAAWADVARMDHAANDCATAARLFDAVLVHRVLRDAIWPEGSALPAPEAGRIAVFAVLLAMLSDAAGFRLLVPAATDLALALRAELAGATDAETIARLFDEFRSHV</sequence>
<gene>
    <name evidence="1" type="ORF">JO391_17760</name>
</gene>
<dbReference type="AlphaFoldDB" id="A0A8G0ZSZ1"/>
<evidence type="ECO:0000313" key="2">
    <source>
        <dbReference type="Proteomes" id="UP000826300"/>
    </source>
</evidence>
<proteinExistence type="predicted"/>
<dbReference type="RefSeq" id="WP_220661761.1">
    <property type="nucleotide sequence ID" value="NZ_CP069370.1"/>
</dbReference>
<organism evidence="1 2">
    <name type="scientific">Neotabrizicola shimadae</name>
    <dbReference type="NCBI Taxonomy" id="2807096"/>
    <lineage>
        <taxon>Bacteria</taxon>
        <taxon>Pseudomonadati</taxon>
        <taxon>Pseudomonadota</taxon>
        <taxon>Alphaproteobacteria</taxon>
        <taxon>Rhodobacterales</taxon>
        <taxon>Paracoccaceae</taxon>
        <taxon>Neotabrizicola</taxon>
    </lineage>
</organism>
<reference evidence="1" key="1">
    <citation type="submission" date="2021-02" db="EMBL/GenBank/DDBJ databases">
        <title>Rhodobacter shimadae sp. nov., an aerobic anoxygenic phototrophic bacterium isolated from a hot spring.</title>
        <authorList>
            <person name="Muramatsu S."/>
            <person name="Haruta S."/>
            <person name="Hirose S."/>
            <person name="Hanada S."/>
        </authorList>
    </citation>
    <scope>NUCLEOTIDE SEQUENCE</scope>
    <source>
        <strain evidence="1">N10</strain>
    </source>
</reference>
<dbReference type="EMBL" id="CP069370">
    <property type="protein sequence ID" value="QYZ69543.1"/>
    <property type="molecule type" value="Genomic_DNA"/>
</dbReference>
<accession>A0A8G0ZSZ1</accession>
<protein>
    <submittedName>
        <fullName evidence="1">Uncharacterized protein</fullName>
    </submittedName>
</protein>
<keyword evidence="2" id="KW-1185">Reference proteome</keyword>
<dbReference type="KEGG" id="nsm:JO391_17760"/>
<evidence type="ECO:0000313" key="1">
    <source>
        <dbReference type="EMBL" id="QYZ69543.1"/>
    </source>
</evidence>
<name>A0A8G0ZSZ1_9RHOB</name>
<dbReference type="Proteomes" id="UP000826300">
    <property type="component" value="Chromosome"/>
</dbReference>